<organism evidence="1 2">
    <name type="scientific">Actinoplanes couchii</name>
    <dbReference type="NCBI Taxonomy" id="403638"/>
    <lineage>
        <taxon>Bacteria</taxon>
        <taxon>Bacillati</taxon>
        <taxon>Actinomycetota</taxon>
        <taxon>Actinomycetes</taxon>
        <taxon>Micromonosporales</taxon>
        <taxon>Micromonosporaceae</taxon>
        <taxon>Actinoplanes</taxon>
    </lineage>
</organism>
<evidence type="ECO:0000313" key="2">
    <source>
        <dbReference type="Proteomes" id="UP000612282"/>
    </source>
</evidence>
<comment type="caution">
    <text evidence="1">The sequence shown here is derived from an EMBL/GenBank/DDBJ whole genome shotgun (WGS) entry which is preliminary data.</text>
</comment>
<dbReference type="Proteomes" id="UP000612282">
    <property type="component" value="Unassembled WGS sequence"/>
</dbReference>
<gene>
    <name evidence="1" type="ORF">Aco03nite_081380</name>
</gene>
<dbReference type="Gene3D" id="2.40.30.10">
    <property type="entry name" value="Translation factors"/>
    <property type="match status" value="1"/>
</dbReference>
<dbReference type="SUPFAM" id="SSF50447">
    <property type="entry name" value="Translation proteins"/>
    <property type="match status" value="1"/>
</dbReference>
<accession>A0ABQ3XMK8</accession>
<proteinExistence type="predicted"/>
<evidence type="ECO:0000313" key="1">
    <source>
        <dbReference type="EMBL" id="GID59734.1"/>
    </source>
</evidence>
<dbReference type="InterPro" id="IPR009000">
    <property type="entry name" value="Transl_B-barrel_sf"/>
</dbReference>
<protein>
    <submittedName>
        <fullName evidence="1">Uncharacterized protein</fullName>
    </submittedName>
</protein>
<dbReference type="EMBL" id="BOMG01000101">
    <property type="protein sequence ID" value="GID59734.1"/>
    <property type="molecule type" value="Genomic_DNA"/>
</dbReference>
<dbReference type="RefSeq" id="WP_203806104.1">
    <property type="nucleotide sequence ID" value="NZ_BAAAQE010000068.1"/>
</dbReference>
<reference evidence="1 2" key="1">
    <citation type="submission" date="2021-01" db="EMBL/GenBank/DDBJ databases">
        <title>Whole genome shotgun sequence of Actinoplanes couchii NBRC 106145.</title>
        <authorList>
            <person name="Komaki H."/>
            <person name="Tamura T."/>
        </authorList>
    </citation>
    <scope>NUCLEOTIDE SEQUENCE [LARGE SCALE GENOMIC DNA]</scope>
    <source>
        <strain evidence="1 2">NBRC 106145</strain>
    </source>
</reference>
<name>A0ABQ3XMK8_9ACTN</name>
<sequence length="106" mass="10893">MGTMLIEDVFAAPGGGTAVAGRVVGGPIRLGDTLWLRTGHGHPTGERQHSDSDVLIAVLVVRFLRLCGRQDSPVAPAGENTAIVLGGDYSPPELAGLTLHSSPDGL</sequence>
<keyword evidence="2" id="KW-1185">Reference proteome</keyword>